<feature type="transmembrane region" description="Helical" evidence="1">
    <location>
        <begin position="15"/>
        <end position="40"/>
    </location>
</feature>
<dbReference type="EMBL" id="SMAR01000034">
    <property type="protein sequence ID" value="TCT33083.1"/>
    <property type="molecule type" value="Genomic_DNA"/>
</dbReference>
<keyword evidence="1" id="KW-0812">Transmembrane</keyword>
<dbReference type="AlphaFoldDB" id="A0A4R3NJ87"/>
<dbReference type="Proteomes" id="UP000295097">
    <property type="component" value="Unassembled WGS sequence"/>
</dbReference>
<evidence type="ECO:0000256" key="1">
    <source>
        <dbReference type="SAM" id="Phobius"/>
    </source>
</evidence>
<sequence>MRIPVRALWRRHRPLCIAFLITALVALIFAARFILIVFYWHNPENRDVDLRGWMTLGHVSMVYDIPTPDLSEALGMLPEVDRRLTLHQIARLKGISVTELENQVEEALIAHEKAETEPDE</sequence>
<name>A0A4R3NJ87_9HYPH</name>
<keyword evidence="3" id="KW-1185">Reference proteome</keyword>
<dbReference type="RefSeq" id="WP_132313711.1">
    <property type="nucleotide sequence ID" value="NZ_SMAR01000034.1"/>
</dbReference>
<dbReference type="OrthoDB" id="159440at2"/>
<protein>
    <submittedName>
        <fullName evidence="2">Uncharacterized protein</fullName>
    </submittedName>
</protein>
<keyword evidence="1" id="KW-1133">Transmembrane helix</keyword>
<comment type="caution">
    <text evidence="2">The sequence shown here is derived from an EMBL/GenBank/DDBJ whole genome shotgun (WGS) entry which is preliminary data.</text>
</comment>
<organism evidence="2 3">
    <name type="scientific">Martelella mediterranea</name>
    <dbReference type="NCBI Taxonomy" id="293089"/>
    <lineage>
        <taxon>Bacteria</taxon>
        <taxon>Pseudomonadati</taxon>
        <taxon>Pseudomonadota</taxon>
        <taxon>Alphaproteobacteria</taxon>
        <taxon>Hyphomicrobiales</taxon>
        <taxon>Aurantimonadaceae</taxon>
        <taxon>Martelella</taxon>
    </lineage>
</organism>
<evidence type="ECO:0000313" key="2">
    <source>
        <dbReference type="EMBL" id="TCT33083.1"/>
    </source>
</evidence>
<proteinExistence type="predicted"/>
<evidence type="ECO:0000313" key="3">
    <source>
        <dbReference type="Proteomes" id="UP000295097"/>
    </source>
</evidence>
<accession>A0A4R3NJ87</accession>
<reference evidence="2 3" key="1">
    <citation type="submission" date="2019-03" db="EMBL/GenBank/DDBJ databases">
        <title>Freshwater and sediment microbial communities from various areas in North America, analyzing microbe dynamics in response to fracking.</title>
        <authorList>
            <person name="Lamendella R."/>
        </authorList>
    </citation>
    <scope>NUCLEOTIDE SEQUENCE [LARGE SCALE GENOMIC DNA]</scope>
    <source>
        <strain evidence="2 3">175.2</strain>
    </source>
</reference>
<keyword evidence="1" id="KW-0472">Membrane</keyword>
<gene>
    <name evidence="2" type="ORF">EDC90_10344</name>
</gene>